<protein>
    <submittedName>
        <fullName evidence="2">Uncharacterized protein</fullName>
    </submittedName>
</protein>
<evidence type="ECO:0000313" key="3">
    <source>
        <dbReference type="Proteomes" id="UP000765509"/>
    </source>
</evidence>
<proteinExistence type="predicted"/>
<feature type="compositionally biased region" description="Basic residues" evidence="1">
    <location>
        <begin position="89"/>
        <end position="104"/>
    </location>
</feature>
<reference evidence="2" key="1">
    <citation type="submission" date="2021-03" db="EMBL/GenBank/DDBJ databases">
        <title>Draft genome sequence of rust myrtle Austropuccinia psidii MF-1, a brazilian biotype.</title>
        <authorList>
            <person name="Quecine M.C."/>
            <person name="Pachon D.M.R."/>
            <person name="Bonatelli M.L."/>
            <person name="Correr F.H."/>
            <person name="Franceschini L.M."/>
            <person name="Leite T.F."/>
            <person name="Margarido G.R.A."/>
            <person name="Almeida C.A."/>
            <person name="Ferrarezi J.A."/>
            <person name="Labate C.A."/>
        </authorList>
    </citation>
    <scope>NUCLEOTIDE SEQUENCE</scope>
    <source>
        <strain evidence="2">MF-1</strain>
    </source>
</reference>
<keyword evidence="3" id="KW-1185">Reference proteome</keyword>
<evidence type="ECO:0000313" key="2">
    <source>
        <dbReference type="EMBL" id="MBW0507281.1"/>
    </source>
</evidence>
<dbReference type="AlphaFoldDB" id="A0A9Q3HJ49"/>
<organism evidence="2 3">
    <name type="scientific">Austropuccinia psidii MF-1</name>
    <dbReference type="NCBI Taxonomy" id="1389203"/>
    <lineage>
        <taxon>Eukaryota</taxon>
        <taxon>Fungi</taxon>
        <taxon>Dikarya</taxon>
        <taxon>Basidiomycota</taxon>
        <taxon>Pucciniomycotina</taxon>
        <taxon>Pucciniomycetes</taxon>
        <taxon>Pucciniales</taxon>
        <taxon>Sphaerophragmiaceae</taxon>
        <taxon>Austropuccinia</taxon>
    </lineage>
</organism>
<accession>A0A9Q3HJ49</accession>
<gene>
    <name evidence="2" type="ORF">O181_046996</name>
</gene>
<comment type="caution">
    <text evidence="2">The sequence shown here is derived from an EMBL/GenBank/DDBJ whole genome shotgun (WGS) entry which is preliminary data.</text>
</comment>
<sequence length="222" mass="25881">MPGELEHAVKSRCNHNSTLDDISNTLKDVRKELIQGSTTHIETVVSKRNNLSGYSLKTTPEKEWQKWLRRRILATIVVQQTTMPTTVQRQRKKSMPLRKSKRRNPQKRILNQTLWVMPSENNLMMTQDPREEFLVEYKEETPLEIQEIHLEAGMPHNTAKKNLCKHTQDAQTLLVIPTKGMAYIHGTATKMNFFIDNSQHRLISDRGEHWSIVAISYLNNHF</sequence>
<evidence type="ECO:0000256" key="1">
    <source>
        <dbReference type="SAM" id="MobiDB-lite"/>
    </source>
</evidence>
<name>A0A9Q3HJ49_9BASI</name>
<dbReference type="Proteomes" id="UP000765509">
    <property type="component" value="Unassembled WGS sequence"/>
</dbReference>
<dbReference type="EMBL" id="AVOT02019601">
    <property type="protein sequence ID" value="MBW0507281.1"/>
    <property type="molecule type" value="Genomic_DNA"/>
</dbReference>
<feature type="region of interest" description="Disordered" evidence="1">
    <location>
        <begin position="84"/>
        <end position="104"/>
    </location>
</feature>